<reference evidence="1 2" key="1">
    <citation type="journal article" date="2012" name="Int. J. Syst. Evol. Microbiol.">
        <title>Vibrio caribbeanicus sp. nov., isolated from the marine sponge Scleritoderma cyanea.</title>
        <authorList>
            <person name="Hoffmann M."/>
            <person name="Monday S.R."/>
            <person name="Allard M.W."/>
            <person name="Strain E.A."/>
            <person name="Whittaker P."/>
            <person name="Naum M."/>
            <person name="McCarthy P.J."/>
            <person name="Lopez J.V."/>
            <person name="Fischer M."/>
            <person name="Brown E.W."/>
        </authorList>
    </citation>
    <scope>NUCLEOTIDE SEQUENCE [LARGE SCALE GENOMIC DNA]</scope>
    <source>
        <strain evidence="2">CIP 102891 / ATCC 33934</strain>
    </source>
</reference>
<protein>
    <submittedName>
        <fullName evidence="1">Uncharacterized protein</fullName>
    </submittedName>
</protein>
<dbReference type="EMBL" id="AFWH01000001">
    <property type="protein sequence ID" value="EGU53986.1"/>
    <property type="molecule type" value="Genomic_DNA"/>
</dbReference>
<dbReference type="Proteomes" id="UP000002817">
    <property type="component" value="Unassembled WGS sequence"/>
</dbReference>
<sequence>MRKAVMIRYYQARLASSSNRLEKLALLNLLDLLA</sequence>
<evidence type="ECO:0000313" key="2">
    <source>
        <dbReference type="Proteomes" id="UP000002817"/>
    </source>
</evidence>
<comment type="caution">
    <text evidence="1">The sequence shown here is derived from an EMBL/GenBank/DDBJ whole genome shotgun (WGS) entry which is preliminary data.</text>
</comment>
<proteinExistence type="predicted"/>
<name>F9SMD1_VIBOR</name>
<organism evidence="1 2">
    <name type="scientific">Vibrio orientalis CIP 102891 = ATCC 33934</name>
    <dbReference type="NCBI Taxonomy" id="675816"/>
    <lineage>
        <taxon>Bacteria</taxon>
        <taxon>Pseudomonadati</taxon>
        <taxon>Pseudomonadota</taxon>
        <taxon>Gammaproteobacteria</taxon>
        <taxon>Vibrionales</taxon>
        <taxon>Vibrionaceae</taxon>
        <taxon>Vibrio</taxon>
        <taxon>Vibrio oreintalis group</taxon>
    </lineage>
</organism>
<accession>F9SMD1</accession>
<evidence type="ECO:0000313" key="1">
    <source>
        <dbReference type="EMBL" id="EGU53986.1"/>
    </source>
</evidence>
<gene>
    <name evidence="1" type="ORF">VIOR3934_19205</name>
</gene>
<dbReference type="AlphaFoldDB" id="F9SMD1"/>